<dbReference type="VEuPathDB" id="CryptoDB:Cvel_15959"/>
<feature type="compositionally biased region" description="Basic and acidic residues" evidence="1">
    <location>
        <begin position="441"/>
        <end position="467"/>
    </location>
</feature>
<gene>
    <name evidence="2" type="ORF">Cvel_15959</name>
</gene>
<dbReference type="EMBL" id="CDMZ01000229">
    <property type="protein sequence ID" value="CEM09754.1"/>
    <property type="molecule type" value="Genomic_DNA"/>
</dbReference>
<organism evidence="2">
    <name type="scientific">Chromera velia CCMP2878</name>
    <dbReference type="NCBI Taxonomy" id="1169474"/>
    <lineage>
        <taxon>Eukaryota</taxon>
        <taxon>Sar</taxon>
        <taxon>Alveolata</taxon>
        <taxon>Colpodellida</taxon>
        <taxon>Chromeraceae</taxon>
        <taxon>Chromera</taxon>
    </lineage>
</organism>
<feature type="compositionally biased region" description="Pro residues" evidence="1">
    <location>
        <begin position="500"/>
        <end position="509"/>
    </location>
</feature>
<feature type="region of interest" description="Disordered" evidence="1">
    <location>
        <begin position="313"/>
        <end position="376"/>
    </location>
</feature>
<accession>A0A0G4FAV5</accession>
<sequence length="509" mass="56653">MEGIFTQFCRDWQASGLPHFIFLEEAIPYVKRQLGSLKRIKQVSREALQAYMADPSKRFPLHVWHFVCIGSAWAVMGIYSAQLGQSPHKALTGCVPSAWMLGDLALISLPVSDLDTRGQYVVVLTPFSHEQWAVLHKHPLDRYSPVEGHTDKGTMVATVLRVHHQQLNVVETNLWEAWLTPEERFWVVETLELGGEVVAHTLEPWPPLQEWLKYAALTVGGSGKGKRYGKITGGVMEFARPDRVLEMKRRILGIPTQPPPDEKGIWAAAHNTEDHFDRGRPVARCGEPPHTCAHAQWDFGYYWFPDVEGQCPSDYVFDDEDEDDPQPPSGADLPDGQDQQGGGRGPRSSQDLGPLGGGGGQLRLRQPQGGVRLSRGRQSMDGGVQLIGFTDCAFFNLYIRVREGMAVFVGSRILPDGGTHKSSFRDVSEALWGKKVRFQVEEKPSGGKADKERGRRKEKVQRSRVLDQEEGGSLCCPIEESDEESPLILPEAGSCGWEGRPPPPRVHCA</sequence>
<evidence type="ECO:0000256" key="1">
    <source>
        <dbReference type="SAM" id="MobiDB-lite"/>
    </source>
</evidence>
<dbReference type="AlphaFoldDB" id="A0A0G4FAV5"/>
<reference evidence="2" key="1">
    <citation type="submission" date="2014-11" db="EMBL/GenBank/DDBJ databases">
        <authorList>
            <person name="Otto D Thomas"/>
            <person name="Naeem Raeece"/>
        </authorList>
    </citation>
    <scope>NUCLEOTIDE SEQUENCE</scope>
</reference>
<feature type="compositionally biased region" description="Acidic residues" evidence="1">
    <location>
        <begin position="316"/>
        <end position="325"/>
    </location>
</feature>
<dbReference type="PhylomeDB" id="A0A0G4FAV5"/>
<name>A0A0G4FAV5_9ALVE</name>
<proteinExistence type="predicted"/>
<feature type="region of interest" description="Disordered" evidence="1">
    <location>
        <begin position="441"/>
        <end position="509"/>
    </location>
</feature>
<evidence type="ECO:0000313" key="2">
    <source>
        <dbReference type="EMBL" id="CEM09754.1"/>
    </source>
</evidence>
<protein>
    <submittedName>
        <fullName evidence="2">Uncharacterized protein</fullName>
    </submittedName>
</protein>